<accession>A0A1Z5KIK9</accession>
<keyword evidence="3" id="KW-1185">Reference proteome</keyword>
<name>A0A1Z5KIK9_FISSO</name>
<comment type="caution">
    <text evidence="2">The sequence shown here is derived from an EMBL/GenBank/DDBJ whole genome shotgun (WGS) entry which is preliminary data.</text>
</comment>
<evidence type="ECO:0000256" key="1">
    <source>
        <dbReference type="SAM" id="MobiDB-lite"/>
    </source>
</evidence>
<dbReference type="Proteomes" id="UP000198406">
    <property type="component" value="Unassembled WGS sequence"/>
</dbReference>
<dbReference type="OrthoDB" id="45793at2759"/>
<gene>
    <name evidence="2" type="ORF">FisN_18Hh259</name>
</gene>
<feature type="compositionally biased region" description="Polar residues" evidence="1">
    <location>
        <begin position="255"/>
        <end position="264"/>
    </location>
</feature>
<evidence type="ECO:0000313" key="2">
    <source>
        <dbReference type="EMBL" id="GAX26143.1"/>
    </source>
</evidence>
<sequence length="264" mass="30477">MFRRKGRAQSASATMESSRSITLVRARSKSVPTYSSNNNRIKGILKVTTVDDSLHNPYKHRDDNKGIQFQNIEIREYARTLSDNPSCTAGPPIGIAWEYDPESTVLSLDQYEEMRPPRRAHFEMVLPRDIRQRMLRYDWDVSQTQIANAVRANIKIKNQRRQTVTNLDKHSKVEELLENAGRSLVRKMLFKKSTRKEMEELDQKMEEVKKIRAQHQMERMEVSDSDLDLESHSGENTDSESGDGKPLVDLKKMETLSSINISSH</sequence>
<protein>
    <submittedName>
        <fullName evidence="2">Uncharacterized protein</fullName>
    </submittedName>
</protein>
<dbReference type="InParanoid" id="A0A1Z5KIK9"/>
<feature type="region of interest" description="Disordered" evidence="1">
    <location>
        <begin position="214"/>
        <end position="264"/>
    </location>
</feature>
<evidence type="ECO:0000313" key="3">
    <source>
        <dbReference type="Proteomes" id="UP000198406"/>
    </source>
</evidence>
<dbReference type="AlphaFoldDB" id="A0A1Z5KIK9"/>
<reference evidence="2 3" key="1">
    <citation type="journal article" date="2015" name="Plant Cell">
        <title>Oil accumulation by the oleaginous diatom Fistulifera solaris as revealed by the genome and transcriptome.</title>
        <authorList>
            <person name="Tanaka T."/>
            <person name="Maeda Y."/>
            <person name="Veluchamy A."/>
            <person name="Tanaka M."/>
            <person name="Abida H."/>
            <person name="Marechal E."/>
            <person name="Bowler C."/>
            <person name="Muto M."/>
            <person name="Sunaga Y."/>
            <person name="Tanaka M."/>
            <person name="Yoshino T."/>
            <person name="Taniguchi T."/>
            <person name="Fukuda Y."/>
            <person name="Nemoto M."/>
            <person name="Matsumoto M."/>
            <person name="Wong P.S."/>
            <person name="Aburatani S."/>
            <person name="Fujibuchi W."/>
        </authorList>
    </citation>
    <scope>NUCLEOTIDE SEQUENCE [LARGE SCALE GENOMIC DNA]</scope>
    <source>
        <strain evidence="2 3">JPCC DA0580</strain>
    </source>
</reference>
<feature type="compositionally biased region" description="Basic and acidic residues" evidence="1">
    <location>
        <begin position="242"/>
        <end position="254"/>
    </location>
</feature>
<proteinExistence type="predicted"/>
<dbReference type="EMBL" id="BDSP01000239">
    <property type="protein sequence ID" value="GAX26143.1"/>
    <property type="molecule type" value="Genomic_DNA"/>
</dbReference>
<organism evidence="2 3">
    <name type="scientific">Fistulifera solaris</name>
    <name type="common">Oleaginous diatom</name>
    <dbReference type="NCBI Taxonomy" id="1519565"/>
    <lineage>
        <taxon>Eukaryota</taxon>
        <taxon>Sar</taxon>
        <taxon>Stramenopiles</taxon>
        <taxon>Ochrophyta</taxon>
        <taxon>Bacillariophyta</taxon>
        <taxon>Bacillariophyceae</taxon>
        <taxon>Bacillariophycidae</taxon>
        <taxon>Naviculales</taxon>
        <taxon>Naviculaceae</taxon>
        <taxon>Fistulifera</taxon>
    </lineage>
</organism>